<dbReference type="HAMAP" id="MF_01930">
    <property type="entry name" value="PurN"/>
    <property type="match status" value="1"/>
</dbReference>
<comment type="catalytic activity">
    <reaction evidence="5 6">
        <text>N(1)-(5-phospho-beta-D-ribosyl)glycinamide + (6R)-10-formyltetrahydrofolate = N(2)-formyl-N(1)-(5-phospho-beta-D-ribosyl)glycinamide + (6S)-5,6,7,8-tetrahydrofolate + H(+)</text>
        <dbReference type="Rhea" id="RHEA:15053"/>
        <dbReference type="ChEBI" id="CHEBI:15378"/>
        <dbReference type="ChEBI" id="CHEBI:57453"/>
        <dbReference type="ChEBI" id="CHEBI:143788"/>
        <dbReference type="ChEBI" id="CHEBI:147286"/>
        <dbReference type="ChEBI" id="CHEBI:195366"/>
        <dbReference type="EC" id="2.1.2.2"/>
    </reaction>
</comment>
<dbReference type="PANTHER" id="PTHR43369">
    <property type="entry name" value="PHOSPHORIBOSYLGLYCINAMIDE FORMYLTRANSFERASE"/>
    <property type="match status" value="1"/>
</dbReference>
<proteinExistence type="inferred from homology"/>
<dbReference type="SUPFAM" id="SSF53328">
    <property type="entry name" value="Formyltransferase"/>
    <property type="match status" value="1"/>
</dbReference>
<dbReference type="PATRIC" id="fig|1555112.3.peg.1611"/>
<keyword evidence="9" id="KW-1185">Reference proteome</keyword>
<comment type="pathway">
    <text evidence="1 6">Purine metabolism; IMP biosynthesis via de novo pathway; N(2)-formyl-N(1)-(5-phospho-D-ribosyl)glycinamide from N(1)-(5-phospho-D-ribosyl)glycinamide (10-formyl THF route): step 1/1.</text>
</comment>
<dbReference type="NCBIfam" id="TIGR00639">
    <property type="entry name" value="PurN"/>
    <property type="match status" value="1"/>
</dbReference>
<dbReference type="EC" id="2.1.2.2" evidence="6"/>
<name>A0A0K2SJX8_LIMPI</name>
<evidence type="ECO:0000313" key="9">
    <source>
        <dbReference type="Proteomes" id="UP000065807"/>
    </source>
</evidence>
<dbReference type="EMBL" id="AP014924">
    <property type="protein sequence ID" value="BAS27423.1"/>
    <property type="molecule type" value="Genomic_DNA"/>
</dbReference>
<feature type="domain" description="Formyl transferase N-terminal" evidence="7">
    <location>
        <begin position="12"/>
        <end position="190"/>
    </location>
</feature>
<reference evidence="9" key="1">
    <citation type="submission" date="2015-07" db="EMBL/GenBank/DDBJ databases">
        <title>Complete genome sequence and phylogenetic analysis of Limnochorda pilosa.</title>
        <authorList>
            <person name="Watanabe M."/>
            <person name="Kojima H."/>
            <person name="Fukui M."/>
        </authorList>
    </citation>
    <scope>NUCLEOTIDE SEQUENCE [LARGE SCALE GENOMIC DNA]</scope>
    <source>
        <strain evidence="9">HC45</strain>
    </source>
</reference>
<evidence type="ECO:0000256" key="1">
    <source>
        <dbReference type="ARBA" id="ARBA00005054"/>
    </source>
</evidence>
<feature type="binding site" evidence="6">
    <location>
        <begin position="98"/>
        <end position="101"/>
    </location>
    <ligand>
        <name>(6R)-10-formyltetrahydrofolate</name>
        <dbReference type="ChEBI" id="CHEBI:195366"/>
    </ligand>
</feature>
<dbReference type="KEGG" id="lpil:LIP_1576"/>
<dbReference type="InterPro" id="IPR001555">
    <property type="entry name" value="GART_AS"/>
</dbReference>
<dbReference type="CDD" id="cd08645">
    <property type="entry name" value="FMT_core_GART"/>
    <property type="match status" value="1"/>
</dbReference>
<evidence type="ECO:0000256" key="3">
    <source>
        <dbReference type="ARBA" id="ARBA00022755"/>
    </source>
</evidence>
<keyword evidence="2 6" id="KW-0808">Transferase</keyword>
<comment type="function">
    <text evidence="6">Catalyzes the transfer of a formyl group from 10-formyltetrahydrofolate to 5-phospho-ribosyl-glycinamide (GAR), producing 5-phospho-ribosyl-N-formylglycinamide (FGAR) and tetrahydrofolate.</text>
</comment>
<dbReference type="InterPro" id="IPR036477">
    <property type="entry name" value="Formyl_transf_N_sf"/>
</dbReference>
<dbReference type="GO" id="GO:0005737">
    <property type="term" value="C:cytoplasm"/>
    <property type="evidence" value="ECO:0007669"/>
    <property type="project" value="TreeGrafter"/>
</dbReference>
<comment type="similarity">
    <text evidence="4 6">Belongs to the GART family.</text>
</comment>
<feature type="binding site" evidence="6">
    <location>
        <begin position="20"/>
        <end position="22"/>
    </location>
    <ligand>
        <name>N(1)-(5-phospho-beta-D-ribosyl)glycinamide</name>
        <dbReference type="ChEBI" id="CHEBI:143788"/>
    </ligand>
</feature>
<feature type="site" description="Raises pKa of active site His" evidence="6">
    <location>
        <position position="153"/>
    </location>
</feature>
<feature type="active site" description="Proton donor" evidence="6">
    <location>
        <position position="117"/>
    </location>
</feature>
<sequence>MTLEAGPRPVPLAVFVSGRGSNLRSILEAQARGDLGAEVALVLSDRPEAPALEIARAAGAATWSRPWPGREGRDAFFEEADGALGAAGCRLICLAGFMRLLPAWLVRRHPNRILNIHPSLLPAFPGKDAQAQALAYGVKVTGCTVHLVDEQVDHGPILLQRAVEVHEGATVEELSQRILEEEHRLYPEAIRLYVRGGFRLTGRRVIRAGGEATKEA</sequence>
<evidence type="ECO:0000256" key="4">
    <source>
        <dbReference type="ARBA" id="ARBA00038440"/>
    </source>
</evidence>
<protein>
    <recommendedName>
        <fullName evidence="6">Phosphoribosylglycinamide formyltransferase</fullName>
        <ecNumber evidence="6">2.1.2.2</ecNumber>
    </recommendedName>
    <alternativeName>
        <fullName evidence="6">5'-phosphoribosylglycinamide transformylase</fullName>
    </alternativeName>
    <alternativeName>
        <fullName evidence="6">GAR transformylase</fullName>
        <shortName evidence="6">GART</shortName>
    </alternativeName>
</protein>
<dbReference type="GO" id="GO:0004644">
    <property type="term" value="F:phosphoribosylglycinamide formyltransferase activity"/>
    <property type="evidence" value="ECO:0007669"/>
    <property type="project" value="UniProtKB-UniRule"/>
</dbReference>
<keyword evidence="3 6" id="KW-0658">Purine biosynthesis</keyword>
<dbReference type="UniPathway" id="UPA00074">
    <property type="reaction ID" value="UER00126"/>
</dbReference>
<evidence type="ECO:0000256" key="6">
    <source>
        <dbReference type="HAMAP-Rule" id="MF_01930"/>
    </source>
</evidence>
<evidence type="ECO:0000256" key="5">
    <source>
        <dbReference type="ARBA" id="ARBA00047664"/>
    </source>
</evidence>
<feature type="binding site" evidence="6">
    <location>
        <position position="115"/>
    </location>
    <ligand>
        <name>(6R)-10-formyltetrahydrofolate</name>
        <dbReference type="ChEBI" id="CHEBI:195366"/>
    </ligand>
</feature>
<dbReference type="Pfam" id="PF00551">
    <property type="entry name" value="Formyl_trans_N"/>
    <property type="match status" value="1"/>
</dbReference>
<accession>A0A0K2SJX8</accession>
<dbReference type="Gene3D" id="3.40.50.170">
    <property type="entry name" value="Formyl transferase, N-terminal domain"/>
    <property type="match status" value="1"/>
</dbReference>
<dbReference type="AlphaFoldDB" id="A0A0K2SJX8"/>
<dbReference type="GO" id="GO:0006189">
    <property type="term" value="P:'de novo' IMP biosynthetic process"/>
    <property type="evidence" value="ECO:0007669"/>
    <property type="project" value="UniProtKB-UniRule"/>
</dbReference>
<evidence type="ECO:0000313" key="8">
    <source>
        <dbReference type="EMBL" id="BAS27423.1"/>
    </source>
</evidence>
<dbReference type="PANTHER" id="PTHR43369:SF2">
    <property type="entry name" value="PHOSPHORIBOSYLGLYCINAMIDE FORMYLTRANSFERASE"/>
    <property type="match status" value="1"/>
</dbReference>
<evidence type="ECO:0000256" key="2">
    <source>
        <dbReference type="ARBA" id="ARBA00022679"/>
    </source>
</evidence>
<evidence type="ECO:0000259" key="7">
    <source>
        <dbReference type="Pfam" id="PF00551"/>
    </source>
</evidence>
<gene>
    <name evidence="6" type="primary">purN</name>
    <name evidence="8" type="ORF">LIP_1576</name>
</gene>
<dbReference type="InterPro" id="IPR004607">
    <property type="entry name" value="GART"/>
</dbReference>
<dbReference type="STRING" id="1555112.LIP_1576"/>
<dbReference type="OrthoDB" id="9806170at2"/>
<reference evidence="9" key="2">
    <citation type="journal article" date="2016" name="Int. J. Syst. Evol. Microbiol.">
        <title>Complete genome sequence and cell structure of Limnochorda pilosa, a Gram-negative spore-former within the phylum Firmicutes.</title>
        <authorList>
            <person name="Watanabe M."/>
            <person name="Kojima H."/>
            <person name="Fukui M."/>
        </authorList>
    </citation>
    <scope>NUCLEOTIDE SEQUENCE [LARGE SCALE GENOMIC DNA]</scope>
    <source>
        <strain evidence="9">HC45</strain>
    </source>
</reference>
<dbReference type="PROSITE" id="PS00373">
    <property type="entry name" value="GART"/>
    <property type="match status" value="1"/>
</dbReference>
<dbReference type="Proteomes" id="UP000065807">
    <property type="component" value="Chromosome"/>
</dbReference>
<dbReference type="InterPro" id="IPR002376">
    <property type="entry name" value="Formyl_transf_N"/>
</dbReference>
<feature type="binding site" evidence="6">
    <location>
        <position position="73"/>
    </location>
    <ligand>
        <name>(6R)-10-formyltetrahydrofolate</name>
        <dbReference type="ChEBI" id="CHEBI:195366"/>
    </ligand>
</feature>
<organism evidence="8 9">
    <name type="scientific">Limnochorda pilosa</name>
    <dbReference type="NCBI Taxonomy" id="1555112"/>
    <lineage>
        <taxon>Bacteria</taxon>
        <taxon>Bacillati</taxon>
        <taxon>Bacillota</taxon>
        <taxon>Limnochordia</taxon>
        <taxon>Limnochordales</taxon>
        <taxon>Limnochordaceae</taxon>
        <taxon>Limnochorda</taxon>
    </lineage>
</organism>